<gene>
    <name evidence="1" type="ordered locus">Mpe_A1534</name>
</gene>
<reference evidence="1 2" key="1">
    <citation type="journal article" date="2007" name="J. Bacteriol.">
        <title>Whole-genome analysis of the methyl tert-butyl ether-degrading beta-proteobacterium Methylibium petroleiphilum PM1.</title>
        <authorList>
            <person name="Kane S.R."/>
            <person name="Chakicherla A.Y."/>
            <person name="Chain P.S.G."/>
            <person name="Schmidt R."/>
            <person name="Shin M.W."/>
            <person name="Legler T.C."/>
            <person name="Scow K.M."/>
            <person name="Larimer F.W."/>
            <person name="Lucas S.M."/>
            <person name="Richardson P.M."/>
            <person name="Hristova K.R."/>
        </authorList>
    </citation>
    <scope>NUCLEOTIDE SEQUENCE [LARGE SCALE GENOMIC DNA]</scope>
    <source>
        <strain evidence="2">ATCC BAA-1232 / LMG 22953 / PM1</strain>
    </source>
</reference>
<accession>A2SG07</accession>
<dbReference type="RefSeq" id="WP_011829133.1">
    <property type="nucleotide sequence ID" value="NC_008825.1"/>
</dbReference>
<dbReference type="AlphaFoldDB" id="A2SG07"/>
<sequence>MLLDPAATAPSPPPRGLASFMDRPGAALWRAGVLARPPLPTLSTGWPALDEQLPGGGWPASGLTELLAAPASGELALLVPWLRKLGQRQEAARETVWISPPGWPCLSALQALGLDGSRLLCLAPQTAIDAAWAAEQAVRAGSCAAVLWWSERPVTRPTLRRLHLAAQAGLTPLLSLQAPAARSLSSPAPLRLACQPLPGHALAVDVFKRRGPPMARPLQLALPWPASVRPASPLTGSPHDAVDRPLPAPAAAASSARFAHRA</sequence>
<evidence type="ECO:0000313" key="1">
    <source>
        <dbReference type="EMBL" id="ABM94496.1"/>
    </source>
</evidence>
<organism evidence="1 2">
    <name type="scientific">Methylibium petroleiphilum (strain ATCC BAA-1232 / LMG 22953 / PM1)</name>
    <dbReference type="NCBI Taxonomy" id="420662"/>
    <lineage>
        <taxon>Bacteria</taxon>
        <taxon>Pseudomonadati</taxon>
        <taxon>Pseudomonadota</taxon>
        <taxon>Betaproteobacteria</taxon>
        <taxon>Burkholderiales</taxon>
        <taxon>Sphaerotilaceae</taxon>
        <taxon>Methylibium</taxon>
    </lineage>
</organism>
<keyword evidence="1" id="KW-0131">Cell cycle</keyword>
<dbReference type="STRING" id="420662.Mpe_A1534"/>
<keyword evidence="1" id="KW-0132">Cell division</keyword>
<dbReference type="InterPro" id="IPR047610">
    <property type="entry name" value="ImuA_translesion"/>
</dbReference>
<dbReference type="eggNOG" id="COG4544">
    <property type="taxonomic scope" value="Bacteria"/>
</dbReference>
<protein>
    <submittedName>
        <fullName evidence="1">SOS cell division inhibitor SulA</fullName>
    </submittedName>
</protein>
<dbReference type="SUPFAM" id="SSF52540">
    <property type="entry name" value="P-loop containing nucleoside triphosphate hydrolases"/>
    <property type="match status" value="1"/>
</dbReference>
<keyword evidence="2" id="KW-1185">Reference proteome</keyword>
<dbReference type="InterPro" id="IPR027417">
    <property type="entry name" value="P-loop_NTPase"/>
</dbReference>
<dbReference type="HOGENOM" id="CLU_064653_3_0_4"/>
<dbReference type="Gene3D" id="3.40.50.300">
    <property type="entry name" value="P-loop containing nucleotide triphosphate hydrolases"/>
    <property type="match status" value="1"/>
</dbReference>
<dbReference type="GO" id="GO:0051301">
    <property type="term" value="P:cell division"/>
    <property type="evidence" value="ECO:0007669"/>
    <property type="project" value="UniProtKB-KW"/>
</dbReference>
<dbReference type="Proteomes" id="UP000000366">
    <property type="component" value="Chromosome"/>
</dbReference>
<name>A2SG07_METPP</name>
<dbReference type="NCBIfam" id="NF033429">
    <property type="entry name" value="ImuA_translesion"/>
    <property type="match status" value="1"/>
</dbReference>
<dbReference type="KEGG" id="mpt:Mpe_A1534"/>
<evidence type="ECO:0000313" key="2">
    <source>
        <dbReference type="Proteomes" id="UP000000366"/>
    </source>
</evidence>
<dbReference type="EMBL" id="CP000555">
    <property type="protein sequence ID" value="ABM94496.1"/>
    <property type="molecule type" value="Genomic_DNA"/>
</dbReference>
<proteinExistence type="predicted"/>